<reference evidence="1" key="1">
    <citation type="submission" date="2023-03" db="EMBL/GenBank/DDBJ databases">
        <title>Massive genome expansion in bonnet fungi (Mycena s.s.) driven by repeated elements and novel gene families across ecological guilds.</title>
        <authorList>
            <consortium name="Lawrence Berkeley National Laboratory"/>
            <person name="Harder C.B."/>
            <person name="Miyauchi S."/>
            <person name="Viragh M."/>
            <person name="Kuo A."/>
            <person name="Thoen E."/>
            <person name="Andreopoulos B."/>
            <person name="Lu D."/>
            <person name="Skrede I."/>
            <person name="Drula E."/>
            <person name="Henrissat B."/>
            <person name="Morin E."/>
            <person name="Kohler A."/>
            <person name="Barry K."/>
            <person name="LaButti K."/>
            <person name="Morin E."/>
            <person name="Salamov A."/>
            <person name="Lipzen A."/>
            <person name="Mereny Z."/>
            <person name="Hegedus B."/>
            <person name="Baldrian P."/>
            <person name="Stursova M."/>
            <person name="Weitz H."/>
            <person name="Taylor A."/>
            <person name="Grigoriev I.V."/>
            <person name="Nagy L.G."/>
            <person name="Martin F."/>
            <person name="Kauserud H."/>
        </authorList>
    </citation>
    <scope>NUCLEOTIDE SEQUENCE</scope>
    <source>
        <strain evidence="1">CBHHK173m</strain>
    </source>
</reference>
<name>A0AAD6XW53_9AGAR</name>
<organism evidence="1 2">
    <name type="scientific">Mycena belliarum</name>
    <dbReference type="NCBI Taxonomy" id="1033014"/>
    <lineage>
        <taxon>Eukaryota</taxon>
        <taxon>Fungi</taxon>
        <taxon>Dikarya</taxon>
        <taxon>Basidiomycota</taxon>
        <taxon>Agaricomycotina</taxon>
        <taxon>Agaricomycetes</taxon>
        <taxon>Agaricomycetidae</taxon>
        <taxon>Agaricales</taxon>
        <taxon>Marasmiineae</taxon>
        <taxon>Mycenaceae</taxon>
        <taxon>Mycena</taxon>
    </lineage>
</organism>
<gene>
    <name evidence="1" type="ORF">B0H15DRAFT_511581</name>
</gene>
<sequence length="176" mass="19470">MVNTMIQCSLFGPACGEPLPTTIFEVEQRATGPGKLHQRIVPENPQIGPLKANILRESGPKKANVGQGLSREPCRDAARYPRAPKFLQNPLKIPSESHSADKAGQFWSSKSHHSDKEIANFRPQKAKFPDNPLVELPGASRYIPWARGDRCSPSCRMGGCLYRRHANNMAMHICAT</sequence>
<protein>
    <submittedName>
        <fullName evidence="1">Uncharacterized protein</fullName>
    </submittedName>
</protein>
<proteinExistence type="predicted"/>
<dbReference type="EMBL" id="JARJCN010000006">
    <property type="protein sequence ID" value="KAJ7100195.1"/>
    <property type="molecule type" value="Genomic_DNA"/>
</dbReference>
<comment type="caution">
    <text evidence="1">The sequence shown here is derived from an EMBL/GenBank/DDBJ whole genome shotgun (WGS) entry which is preliminary data.</text>
</comment>
<dbReference type="AlphaFoldDB" id="A0AAD6XW53"/>
<dbReference type="Proteomes" id="UP001222325">
    <property type="component" value="Unassembled WGS sequence"/>
</dbReference>
<evidence type="ECO:0000313" key="2">
    <source>
        <dbReference type="Proteomes" id="UP001222325"/>
    </source>
</evidence>
<keyword evidence="2" id="KW-1185">Reference proteome</keyword>
<accession>A0AAD6XW53</accession>
<evidence type="ECO:0000313" key="1">
    <source>
        <dbReference type="EMBL" id="KAJ7100195.1"/>
    </source>
</evidence>